<sequence length="547" mass="61516">MPLEHVAGAKEALLVLFQCAVSLLERETASAEVAALQKRCLDSFCGRTEDHDIWMMDLRAITHVLLFSEEDRQILLQTIELFGASATEQTWFTANIDQANHFIKRRLRTGSSEMAMLDRFCAVADIQYLNDQGRLAENLARQAQENVAALEYAQSINYSQYAYGALVVLGHSPTPEEAKNGTTCSQMTKDKVARCVGLNRGPRKLAPLYIVCGGSVRPQLTCINEGLVIKYMVEYYGIPAEQILIDATSEHTYSNFMNAVLCAREAQMPEGTKLGVFLVPDWYGNRDQYTFCVSRMWKRAGVEVFPAFDLYFSMVKGAEDRAIEVVLGSDQRNQEVLFGDPQSLYAIFAGFLPASITSHLEASWTDNAQLQELAVLARTCTGFRDIALDALWRYQDGILNLIWCMPADLWETVEGGAPQGGGPARRILVRQNSNLNEHRLKPAQQPMRAIILSDWDRALKYSYRIKALTSTTSVEYAWDSPGGIDMIGVFQILRHGAPAEYLLPNLTDLTWRHARADTFRFIDLFLGPHITSLTIREDNSRDQDIRK</sequence>
<evidence type="ECO:0008006" key="3">
    <source>
        <dbReference type="Google" id="ProtNLM"/>
    </source>
</evidence>
<comment type="caution">
    <text evidence="1">The sequence shown here is derived from an EMBL/GenBank/DDBJ whole genome shotgun (WGS) entry which is preliminary data.</text>
</comment>
<dbReference type="Proteomes" id="UP001218188">
    <property type="component" value="Unassembled WGS sequence"/>
</dbReference>
<dbReference type="AlphaFoldDB" id="A0AAD6T9M5"/>
<protein>
    <recommendedName>
        <fullName evidence="3">DUF218 domain-containing protein</fullName>
    </recommendedName>
</protein>
<reference evidence="1" key="1">
    <citation type="submission" date="2023-03" db="EMBL/GenBank/DDBJ databases">
        <title>Massive genome expansion in bonnet fungi (Mycena s.s.) driven by repeated elements and novel gene families across ecological guilds.</title>
        <authorList>
            <consortium name="Lawrence Berkeley National Laboratory"/>
            <person name="Harder C.B."/>
            <person name="Miyauchi S."/>
            <person name="Viragh M."/>
            <person name="Kuo A."/>
            <person name="Thoen E."/>
            <person name="Andreopoulos B."/>
            <person name="Lu D."/>
            <person name="Skrede I."/>
            <person name="Drula E."/>
            <person name="Henrissat B."/>
            <person name="Morin E."/>
            <person name="Kohler A."/>
            <person name="Barry K."/>
            <person name="LaButti K."/>
            <person name="Morin E."/>
            <person name="Salamov A."/>
            <person name="Lipzen A."/>
            <person name="Mereny Z."/>
            <person name="Hegedus B."/>
            <person name="Baldrian P."/>
            <person name="Stursova M."/>
            <person name="Weitz H."/>
            <person name="Taylor A."/>
            <person name="Grigoriev I.V."/>
            <person name="Nagy L.G."/>
            <person name="Martin F."/>
            <person name="Kauserud H."/>
        </authorList>
    </citation>
    <scope>NUCLEOTIDE SEQUENCE</scope>
    <source>
        <strain evidence="1">CBHHK200</strain>
    </source>
</reference>
<proteinExistence type="predicted"/>
<accession>A0AAD6T9M5</accession>
<dbReference type="EMBL" id="JARJCM010000013">
    <property type="protein sequence ID" value="KAJ7042316.1"/>
    <property type="molecule type" value="Genomic_DNA"/>
</dbReference>
<gene>
    <name evidence="1" type="ORF">C8F04DRAFT_1176472</name>
</gene>
<keyword evidence="2" id="KW-1185">Reference proteome</keyword>
<organism evidence="1 2">
    <name type="scientific">Mycena alexandri</name>
    <dbReference type="NCBI Taxonomy" id="1745969"/>
    <lineage>
        <taxon>Eukaryota</taxon>
        <taxon>Fungi</taxon>
        <taxon>Dikarya</taxon>
        <taxon>Basidiomycota</taxon>
        <taxon>Agaricomycotina</taxon>
        <taxon>Agaricomycetes</taxon>
        <taxon>Agaricomycetidae</taxon>
        <taxon>Agaricales</taxon>
        <taxon>Marasmiineae</taxon>
        <taxon>Mycenaceae</taxon>
        <taxon>Mycena</taxon>
    </lineage>
</organism>
<name>A0AAD6T9M5_9AGAR</name>
<evidence type="ECO:0000313" key="1">
    <source>
        <dbReference type="EMBL" id="KAJ7042316.1"/>
    </source>
</evidence>
<evidence type="ECO:0000313" key="2">
    <source>
        <dbReference type="Proteomes" id="UP001218188"/>
    </source>
</evidence>